<dbReference type="SUPFAM" id="SSF47336">
    <property type="entry name" value="ACP-like"/>
    <property type="match status" value="1"/>
</dbReference>
<dbReference type="InterPro" id="IPR036736">
    <property type="entry name" value="ACP-like_sf"/>
</dbReference>
<feature type="domain" description="Carrier" evidence="1">
    <location>
        <begin position="6"/>
        <end position="71"/>
    </location>
</feature>
<evidence type="ECO:0000259" key="1">
    <source>
        <dbReference type="Pfam" id="PF00550"/>
    </source>
</evidence>
<protein>
    <submittedName>
        <fullName evidence="2">SupB</fullName>
    </submittedName>
</protein>
<dbReference type="Pfam" id="PF00550">
    <property type="entry name" value="PP-binding"/>
    <property type="match status" value="1"/>
</dbReference>
<reference evidence="2" key="1">
    <citation type="journal article" date="2007" name="Appl. Environ. Microbiol.">
        <title>Widespread occurrence and genomic context of unusually small polyketide synthase genes in microbial consortia associated with marine sponges.</title>
        <authorList>
            <person name="Fieseler L."/>
            <person name="Hentschel U."/>
            <person name="Grozdanov L."/>
            <person name="Schirmer A."/>
            <person name="Wen G."/>
            <person name="Platzer M."/>
            <person name="Hrvatin S."/>
            <person name="Butzke D."/>
            <person name="Zimmermann K."/>
            <person name="Piel J."/>
        </authorList>
    </citation>
    <scope>NUCLEOTIDE SEQUENCE</scope>
</reference>
<dbReference type="EMBL" id="DQ438987">
    <property type="protein sequence ID" value="ABE03911.1"/>
    <property type="molecule type" value="Genomic_DNA"/>
</dbReference>
<evidence type="ECO:0000313" key="2">
    <source>
        <dbReference type="EMBL" id="ABE03911.1"/>
    </source>
</evidence>
<dbReference type="AlphaFoldDB" id="A4U8Q9"/>
<dbReference type="Gene3D" id="1.10.1200.10">
    <property type="entry name" value="ACP-like"/>
    <property type="match status" value="1"/>
</dbReference>
<sequence length="76" mass="8428">MATTADRIRQIIADNLDVGRDPDFDAKLVDSGVSSVDCIAFFKIVNDEFSLGLVAEECRQFETLNQLVQHIDQKAA</sequence>
<proteinExistence type="predicted"/>
<accession>A4U8Q9</accession>
<dbReference type="InterPro" id="IPR009081">
    <property type="entry name" value="PP-bd_ACP"/>
</dbReference>
<organism evidence="2">
    <name type="scientific">Aplysina aerophoba bacterial symbiont clone pAPKS18</name>
    <dbReference type="NCBI Taxonomy" id="377637"/>
    <lineage>
        <taxon>Bacteria</taxon>
        <taxon>environmental samples</taxon>
    </lineage>
</organism>
<name>A4U8Q9_9BACT</name>